<sequence>KKPSDTAAGPTAGKKPSALKMVQESPSNERDQPETQPPDEEHVQMLWALSEPSHGGESGKQLHGGPTLLFEVAGEQRPLQALLDSGAVRNYISQSTAESRGWEPTPSDAVARLADGSTLKVLGKVSVIAVHDGIKVPLDFHLLPPRADAGGRAACHGDSCILGTHSMCALGISLRFSEDEGKRKVVIGRSQSSQVDSAKELAHGFRPQPESQALTGGYGTIKVLNEVVTVRFHQEDSLCCVDEATEVLSSLPVESDFTPPPEPGRK</sequence>
<dbReference type="Gene3D" id="2.40.70.10">
    <property type="entry name" value="Acid Proteases"/>
    <property type="match status" value="1"/>
</dbReference>
<feature type="non-terminal residue" evidence="2">
    <location>
        <position position="1"/>
    </location>
</feature>
<dbReference type="SUPFAM" id="SSF50630">
    <property type="entry name" value="Acid proteases"/>
    <property type="match status" value="1"/>
</dbReference>
<dbReference type="EMBL" id="JAAPAO010002497">
    <property type="protein sequence ID" value="KAF4647605.1"/>
    <property type="molecule type" value="Genomic_DNA"/>
</dbReference>
<evidence type="ECO:0000256" key="1">
    <source>
        <dbReference type="SAM" id="MobiDB-lite"/>
    </source>
</evidence>
<dbReference type="Pfam" id="PF13650">
    <property type="entry name" value="Asp_protease_2"/>
    <property type="match status" value="1"/>
</dbReference>
<name>A0A7J6KJX8_PERCH</name>
<gene>
    <name evidence="2" type="ORF">FOL47_004376</name>
</gene>
<dbReference type="OrthoDB" id="6079484at2759"/>
<protein>
    <submittedName>
        <fullName evidence="2">Uncharacterized protein</fullName>
    </submittedName>
</protein>
<feature type="region of interest" description="Disordered" evidence="1">
    <location>
        <begin position="1"/>
        <end position="42"/>
    </location>
</feature>
<dbReference type="InterPro" id="IPR021109">
    <property type="entry name" value="Peptidase_aspartic_dom_sf"/>
</dbReference>
<feature type="non-terminal residue" evidence="2">
    <location>
        <position position="266"/>
    </location>
</feature>
<accession>A0A7J6KJX8</accession>
<feature type="compositionally biased region" description="Basic and acidic residues" evidence="1">
    <location>
        <begin position="27"/>
        <end position="42"/>
    </location>
</feature>
<dbReference type="CDD" id="cd00303">
    <property type="entry name" value="retropepsin_like"/>
    <property type="match status" value="1"/>
</dbReference>
<dbReference type="AlphaFoldDB" id="A0A7J6KJX8"/>
<organism evidence="2 3">
    <name type="scientific">Perkinsus chesapeaki</name>
    <name type="common">Clam parasite</name>
    <name type="synonym">Perkinsus andrewsi</name>
    <dbReference type="NCBI Taxonomy" id="330153"/>
    <lineage>
        <taxon>Eukaryota</taxon>
        <taxon>Sar</taxon>
        <taxon>Alveolata</taxon>
        <taxon>Perkinsozoa</taxon>
        <taxon>Perkinsea</taxon>
        <taxon>Perkinsida</taxon>
        <taxon>Perkinsidae</taxon>
        <taxon>Perkinsus</taxon>
    </lineage>
</organism>
<comment type="caution">
    <text evidence="2">The sequence shown here is derived from an EMBL/GenBank/DDBJ whole genome shotgun (WGS) entry which is preliminary data.</text>
</comment>
<reference evidence="2 3" key="1">
    <citation type="submission" date="2020-04" db="EMBL/GenBank/DDBJ databases">
        <title>Perkinsus chesapeaki whole genome sequence.</title>
        <authorList>
            <person name="Bogema D.R."/>
        </authorList>
    </citation>
    <scope>NUCLEOTIDE SEQUENCE [LARGE SCALE GENOMIC DNA]</scope>
    <source>
        <strain evidence="2">ATCC PRA-425</strain>
    </source>
</reference>
<keyword evidence="3" id="KW-1185">Reference proteome</keyword>
<dbReference type="Proteomes" id="UP000591131">
    <property type="component" value="Unassembled WGS sequence"/>
</dbReference>
<proteinExistence type="predicted"/>
<evidence type="ECO:0000313" key="3">
    <source>
        <dbReference type="Proteomes" id="UP000591131"/>
    </source>
</evidence>
<evidence type="ECO:0000313" key="2">
    <source>
        <dbReference type="EMBL" id="KAF4647605.1"/>
    </source>
</evidence>